<organism evidence="1 2">
    <name type="scientific">Kaistia defluvii</name>
    <dbReference type="NCBI Taxonomy" id="410841"/>
    <lineage>
        <taxon>Bacteria</taxon>
        <taxon>Pseudomonadati</taxon>
        <taxon>Pseudomonadota</taxon>
        <taxon>Alphaproteobacteria</taxon>
        <taxon>Hyphomicrobiales</taxon>
        <taxon>Kaistiaceae</taxon>
        <taxon>Kaistia</taxon>
    </lineage>
</organism>
<name>A0ABV2QV91_9HYPH</name>
<keyword evidence="2" id="KW-1185">Reference proteome</keyword>
<proteinExistence type="predicted"/>
<dbReference type="Proteomes" id="UP001549321">
    <property type="component" value="Unassembled WGS sequence"/>
</dbReference>
<evidence type="ECO:0000313" key="2">
    <source>
        <dbReference type="Proteomes" id="UP001549321"/>
    </source>
</evidence>
<dbReference type="RefSeq" id="WP_354549007.1">
    <property type="nucleotide sequence ID" value="NZ_JBEPSM010000001.1"/>
</dbReference>
<reference evidence="1 2" key="1">
    <citation type="submission" date="2024-06" db="EMBL/GenBank/DDBJ databases">
        <title>Sorghum-associated microbial communities from plants grown in Nebraska, USA.</title>
        <authorList>
            <person name="Schachtman D."/>
        </authorList>
    </citation>
    <scope>NUCLEOTIDE SEQUENCE [LARGE SCALE GENOMIC DNA]</scope>
    <source>
        <strain evidence="1 2">3207</strain>
    </source>
</reference>
<sequence>MNEADGCTPFHFFPDLLTIDQMLWLGLRTGSVNVVERLKGCRCVPDLVRFEGALAWCWRE</sequence>
<protein>
    <submittedName>
        <fullName evidence="1">Protein gp37</fullName>
    </submittedName>
</protein>
<accession>A0ABV2QV91</accession>
<evidence type="ECO:0000313" key="1">
    <source>
        <dbReference type="EMBL" id="MET4632940.1"/>
    </source>
</evidence>
<dbReference type="EMBL" id="JBEPSM010000001">
    <property type="protein sequence ID" value="MET4632940.1"/>
    <property type="molecule type" value="Genomic_DNA"/>
</dbReference>
<comment type="caution">
    <text evidence="1">The sequence shown here is derived from an EMBL/GenBank/DDBJ whole genome shotgun (WGS) entry which is preliminary data.</text>
</comment>
<gene>
    <name evidence="1" type="ORF">ABIE08_000853</name>
</gene>